<proteinExistence type="predicted"/>
<keyword evidence="2" id="KW-0560">Oxidoreductase</keyword>
<dbReference type="Pfam" id="PF00903">
    <property type="entry name" value="Glyoxalase"/>
    <property type="match status" value="1"/>
</dbReference>
<dbReference type="Proteomes" id="UP000076128">
    <property type="component" value="Chromosome"/>
</dbReference>
<dbReference type="PROSITE" id="PS51819">
    <property type="entry name" value="VOC"/>
    <property type="match status" value="1"/>
</dbReference>
<dbReference type="SUPFAM" id="SSF54593">
    <property type="entry name" value="Glyoxalase/Bleomycin resistance protein/Dihydroxybiphenyl dioxygenase"/>
    <property type="match status" value="1"/>
</dbReference>
<keyword evidence="3" id="KW-1185">Reference proteome</keyword>
<dbReference type="OrthoDB" id="9813630at2"/>
<organism evidence="2 3">
    <name type="scientific">Frigidibacter mobilis</name>
    <dbReference type="NCBI Taxonomy" id="1335048"/>
    <lineage>
        <taxon>Bacteria</taxon>
        <taxon>Pseudomonadati</taxon>
        <taxon>Pseudomonadota</taxon>
        <taxon>Alphaproteobacteria</taxon>
        <taxon>Rhodobacterales</taxon>
        <taxon>Paracoccaceae</taxon>
        <taxon>Frigidibacter</taxon>
    </lineage>
</organism>
<keyword evidence="2" id="KW-0223">Dioxygenase</keyword>
<evidence type="ECO:0000259" key="1">
    <source>
        <dbReference type="PROSITE" id="PS51819"/>
    </source>
</evidence>
<dbReference type="KEGG" id="daa:AKL17_2104"/>
<reference evidence="2 3" key="1">
    <citation type="submission" date="2015-09" db="EMBL/GenBank/DDBJ databases">
        <title>Complete genome sequence of Defluviimonas alba cai42t isolated from an oilfield in Xinjiang.</title>
        <authorList>
            <person name="Geng S."/>
            <person name="Pan X."/>
            <person name="Wu X."/>
        </authorList>
    </citation>
    <scope>NUCLEOTIDE SEQUENCE [LARGE SCALE GENOMIC DNA]</scope>
    <source>
        <strain evidence="3">cai42</strain>
    </source>
</reference>
<dbReference type="EMBL" id="CP012661">
    <property type="protein sequence ID" value="AMY69350.1"/>
    <property type="molecule type" value="Genomic_DNA"/>
</dbReference>
<dbReference type="RefSeq" id="WP_066813001.1">
    <property type="nucleotide sequence ID" value="NZ_CP012661.1"/>
</dbReference>
<dbReference type="STRING" id="1335048.AKL17_2104"/>
<dbReference type="AlphaFoldDB" id="A0A159Z4U1"/>
<dbReference type="PATRIC" id="fig|1335048.3.peg.2194"/>
<accession>A0A159Z4U1</accession>
<gene>
    <name evidence="2" type="ORF">AKL17_2104</name>
</gene>
<dbReference type="InterPro" id="IPR004360">
    <property type="entry name" value="Glyas_Fos-R_dOase_dom"/>
</dbReference>
<dbReference type="InterPro" id="IPR029068">
    <property type="entry name" value="Glyas_Bleomycin-R_OHBP_Dase"/>
</dbReference>
<evidence type="ECO:0000313" key="3">
    <source>
        <dbReference type="Proteomes" id="UP000076128"/>
    </source>
</evidence>
<protein>
    <submittedName>
        <fullName evidence="2">Glyoxalase/bleomycin resistance protein/dioxygenase</fullName>
    </submittedName>
</protein>
<sequence length="124" mass="13237">MTAPALLALHHVQLAMPAGGEAQARAFYGALLGLTEVPKPAPLQGRGGLWFERGSLRLHLGVEAPFTPARKAHPAFAVQGLAALADRLQEAGHPTRAEIDLPGMDRLYVDDPFGNRLELLEITG</sequence>
<dbReference type="PANTHER" id="PTHR39175:SF1">
    <property type="entry name" value="FAMILY PROTEIN, PUTATIVE (AFU_ORTHOLOGUE AFUA_3G15060)-RELATED"/>
    <property type="match status" value="1"/>
</dbReference>
<dbReference type="InterPro" id="IPR037523">
    <property type="entry name" value="VOC_core"/>
</dbReference>
<dbReference type="Gene3D" id="3.10.180.10">
    <property type="entry name" value="2,3-Dihydroxybiphenyl 1,2-Dioxygenase, domain 1"/>
    <property type="match status" value="1"/>
</dbReference>
<evidence type="ECO:0000313" key="2">
    <source>
        <dbReference type="EMBL" id="AMY69350.1"/>
    </source>
</evidence>
<dbReference type="GO" id="GO:0051213">
    <property type="term" value="F:dioxygenase activity"/>
    <property type="evidence" value="ECO:0007669"/>
    <property type="project" value="UniProtKB-KW"/>
</dbReference>
<dbReference type="PANTHER" id="PTHR39175">
    <property type="entry name" value="FAMILY PROTEIN, PUTATIVE (AFU_ORTHOLOGUE AFUA_3G15060)-RELATED"/>
    <property type="match status" value="1"/>
</dbReference>
<name>A0A159Z4U1_9RHOB</name>
<feature type="domain" description="VOC" evidence="1">
    <location>
        <begin position="8"/>
        <end position="122"/>
    </location>
</feature>